<accession>A0AAJ0U3X0</accession>
<comment type="function">
    <text evidence="9">CRISPR (clustered regularly interspaced short palindromic repeat), is an adaptive immune system that provides protection against mobile genetic elements (viruses, transposable elements and conjugative plasmids). CRISPR clusters contain sequences complementary to antecedent mobile elements and target invading nucleic acids. CRISPR clusters are transcribed and processed into CRISPR RNA (crRNA). Functions as a ssRNA-specific endoribonuclease. Involved in the integration of spacer DNA into the CRISPR cassette.</text>
</comment>
<dbReference type="RefSeq" id="WP_200345567.1">
    <property type="nucleotide sequence ID" value="NZ_NRSJ01000009.1"/>
</dbReference>
<gene>
    <name evidence="9 10" type="primary">cas2</name>
    <name evidence="10" type="ORF">CKO40_07465</name>
</gene>
<comment type="caution">
    <text evidence="10">The sequence shown here is derived from an EMBL/GenBank/DDBJ whole genome shotgun (WGS) entry which is preliminary data.</text>
</comment>
<keyword evidence="5 9" id="KW-0255">Endonuclease</keyword>
<keyword evidence="8 9" id="KW-0051">Antiviral defense</keyword>
<evidence type="ECO:0000256" key="9">
    <source>
        <dbReference type="HAMAP-Rule" id="MF_01471"/>
    </source>
</evidence>
<name>A0AAJ0U3X0_9GAMM</name>
<keyword evidence="11" id="KW-1185">Reference proteome</keyword>
<evidence type="ECO:0000256" key="3">
    <source>
        <dbReference type="ARBA" id="ARBA00022722"/>
    </source>
</evidence>
<keyword evidence="3 9" id="KW-0540">Nuclease</keyword>
<evidence type="ECO:0000256" key="6">
    <source>
        <dbReference type="ARBA" id="ARBA00022801"/>
    </source>
</evidence>
<evidence type="ECO:0000256" key="7">
    <source>
        <dbReference type="ARBA" id="ARBA00022842"/>
    </source>
</evidence>
<reference evidence="10" key="2">
    <citation type="journal article" date="2020" name="Microorganisms">
        <title>Osmotic Adaptation and Compatible Solute Biosynthesis of Phototrophic Bacteria as Revealed from Genome Analyses.</title>
        <authorList>
            <person name="Imhoff J.F."/>
            <person name="Rahn T."/>
            <person name="Kunzel S."/>
            <person name="Keller A."/>
            <person name="Neulinger S.C."/>
        </authorList>
    </citation>
    <scope>NUCLEOTIDE SEQUENCE</scope>
    <source>
        <strain evidence="10">DSM 11080</strain>
    </source>
</reference>
<dbReference type="InterPro" id="IPR021127">
    <property type="entry name" value="CRISPR_associated_Cas2"/>
</dbReference>
<evidence type="ECO:0000256" key="8">
    <source>
        <dbReference type="ARBA" id="ARBA00023118"/>
    </source>
</evidence>
<protein>
    <recommendedName>
        <fullName evidence="9">CRISPR-associated endoribonuclease Cas2</fullName>
        <ecNumber evidence="9">3.1.-.-</ecNumber>
    </recommendedName>
</protein>
<keyword evidence="4 9" id="KW-0479">Metal-binding</keyword>
<comment type="similarity">
    <text evidence="2 9">Belongs to the CRISPR-associated endoribonuclease Cas2 protein family.</text>
</comment>
<dbReference type="SUPFAM" id="SSF143430">
    <property type="entry name" value="TTP0101/SSO1404-like"/>
    <property type="match status" value="1"/>
</dbReference>
<feature type="binding site" evidence="9">
    <location>
        <position position="14"/>
    </location>
    <ligand>
        <name>Mg(2+)</name>
        <dbReference type="ChEBI" id="CHEBI:18420"/>
        <note>catalytic</note>
    </ligand>
</feature>
<dbReference type="GO" id="GO:0043571">
    <property type="term" value="P:maintenance of CRISPR repeat elements"/>
    <property type="evidence" value="ECO:0007669"/>
    <property type="project" value="UniProtKB-UniRule"/>
</dbReference>
<evidence type="ECO:0000256" key="4">
    <source>
        <dbReference type="ARBA" id="ARBA00022723"/>
    </source>
</evidence>
<dbReference type="Gene3D" id="3.30.70.240">
    <property type="match status" value="1"/>
</dbReference>
<dbReference type="EC" id="3.1.-.-" evidence="9"/>
<dbReference type="NCBIfam" id="TIGR01573">
    <property type="entry name" value="cas2"/>
    <property type="match status" value="1"/>
</dbReference>
<dbReference type="GO" id="GO:0051607">
    <property type="term" value="P:defense response to virus"/>
    <property type="evidence" value="ECO:0007669"/>
    <property type="project" value="UniProtKB-UniRule"/>
</dbReference>
<dbReference type="InterPro" id="IPR019199">
    <property type="entry name" value="Virulence_VapD/CRISPR_Cas2"/>
</dbReference>
<dbReference type="GO" id="GO:0016787">
    <property type="term" value="F:hydrolase activity"/>
    <property type="evidence" value="ECO:0007669"/>
    <property type="project" value="UniProtKB-KW"/>
</dbReference>
<sequence>MPLHQRRPYLLAYDIADPKRLTRVHRTVRDHGLPLQYSVFLVVGTTGDLDGLLADLDRIIHPKEDDIRVYPLPMTFDADAYGRQWLPGGLDLPDDASLVQALLAMVAEQDQRAAAREAHALT</sequence>
<keyword evidence="7 9" id="KW-0460">Magnesium</keyword>
<dbReference type="Proteomes" id="UP001296776">
    <property type="component" value="Unassembled WGS sequence"/>
</dbReference>
<evidence type="ECO:0000256" key="5">
    <source>
        <dbReference type="ARBA" id="ARBA00022759"/>
    </source>
</evidence>
<comment type="cofactor">
    <cofactor evidence="1 9">
        <name>Mg(2+)</name>
        <dbReference type="ChEBI" id="CHEBI:18420"/>
    </cofactor>
</comment>
<dbReference type="HAMAP" id="MF_01471">
    <property type="entry name" value="Cas2"/>
    <property type="match status" value="1"/>
</dbReference>
<evidence type="ECO:0000256" key="2">
    <source>
        <dbReference type="ARBA" id="ARBA00009959"/>
    </source>
</evidence>
<dbReference type="PANTHER" id="PTHR34405">
    <property type="entry name" value="CRISPR-ASSOCIATED ENDORIBONUCLEASE CAS2"/>
    <property type="match status" value="1"/>
</dbReference>
<evidence type="ECO:0000313" key="10">
    <source>
        <dbReference type="EMBL" id="MBK1704380.1"/>
    </source>
</evidence>
<dbReference type="PANTHER" id="PTHR34405:SF3">
    <property type="entry name" value="CRISPR-ASSOCIATED ENDORIBONUCLEASE CAS2 3"/>
    <property type="match status" value="1"/>
</dbReference>
<dbReference type="CDD" id="cd09725">
    <property type="entry name" value="Cas2_I_II_III"/>
    <property type="match status" value="1"/>
</dbReference>
<comment type="subunit">
    <text evidence="9">Homodimer, forms a heterotetramer with a Cas1 homodimer.</text>
</comment>
<dbReference type="EMBL" id="NRSJ01000009">
    <property type="protein sequence ID" value="MBK1704380.1"/>
    <property type="molecule type" value="Genomic_DNA"/>
</dbReference>
<evidence type="ECO:0000256" key="1">
    <source>
        <dbReference type="ARBA" id="ARBA00001946"/>
    </source>
</evidence>
<proteinExistence type="inferred from homology"/>
<dbReference type="GO" id="GO:0004521">
    <property type="term" value="F:RNA endonuclease activity"/>
    <property type="evidence" value="ECO:0007669"/>
    <property type="project" value="InterPro"/>
</dbReference>
<evidence type="ECO:0000313" key="11">
    <source>
        <dbReference type="Proteomes" id="UP001296776"/>
    </source>
</evidence>
<organism evidence="10 11">
    <name type="scientific">Halochromatium glycolicum</name>
    <dbReference type="NCBI Taxonomy" id="85075"/>
    <lineage>
        <taxon>Bacteria</taxon>
        <taxon>Pseudomonadati</taxon>
        <taxon>Pseudomonadota</taxon>
        <taxon>Gammaproteobacteria</taxon>
        <taxon>Chromatiales</taxon>
        <taxon>Chromatiaceae</taxon>
        <taxon>Halochromatium</taxon>
    </lineage>
</organism>
<dbReference type="Pfam" id="PF09827">
    <property type="entry name" value="CRISPR_Cas2"/>
    <property type="match status" value="1"/>
</dbReference>
<keyword evidence="6 9" id="KW-0378">Hydrolase</keyword>
<dbReference type="AlphaFoldDB" id="A0AAJ0U3X0"/>
<reference evidence="10" key="1">
    <citation type="submission" date="2017-08" db="EMBL/GenBank/DDBJ databases">
        <authorList>
            <person name="Imhoff J.F."/>
            <person name="Rahn T."/>
            <person name="Kuenzel S."/>
            <person name="Neulinger S.C."/>
        </authorList>
    </citation>
    <scope>NUCLEOTIDE SEQUENCE</scope>
    <source>
        <strain evidence="10">DSM 11080</strain>
    </source>
</reference>
<dbReference type="GO" id="GO:0046872">
    <property type="term" value="F:metal ion binding"/>
    <property type="evidence" value="ECO:0007669"/>
    <property type="project" value="UniProtKB-UniRule"/>
</dbReference>